<dbReference type="PaxDb" id="55529-EKX41940"/>
<gene>
    <name evidence="3" type="ORF">GUITHDRAFT_153692</name>
</gene>
<keyword evidence="5" id="KW-1185">Reference proteome</keyword>
<feature type="compositionally biased region" description="Low complexity" evidence="2">
    <location>
        <begin position="360"/>
        <end position="370"/>
    </location>
</feature>
<dbReference type="RefSeq" id="XP_005828920.1">
    <property type="nucleotide sequence ID" value="XM_005828863.1"/>
</dbReference>
<proteinExistence type="predicted"/>
<dbReference type="EnsemblProtists" id="EKX41940">
    <property type="protein sequence ID" value="EKX41940"/>
    <property type="gene ID" value="GUITHDRAFT_153692"/>
</dbReference>
<dbReference type="AlphaFoldDB" id="L1J1H8"/>
<dbReference type="EMBL" id="JH993020">
    <property type="protein sequence ID" value="EKX41940.1"/>
    <property type="molecule type" value="Genomic_DNA"/>
</dbReference>
<dbReference type="STRING" id="905079.L1J1H8"/>
<dbReference type="HOGENOM" id="CLU_669879_0_0_1"/>
<reference evidence="5" key="2">
    <citation type="submission" date="2012-11" db="EMBL/GenBank/DDBJ databases">
        <authorList>
            <person name="Kuo A."/>
            <person name="Curtis B.A."/>
            <person name="Tanifuji G."/>
            <person name="Burki F."/>
            <person name="Gruber A."/>
            <person name="Irimia M."/>
            <person name="Maruyama S."/>
            <person name="Arias M.C."/>
            <person name="Ball S.G."/>
            <person name="Gile G.H."/>
            <person name="Hirakawa Y."/>
            <person name="Hopkins J.F."/>
            <person name="Rensing S.A."/>
            <person name="Schmutz J."/>
            <person name="Symeonidi A."/>
            <person name="Elias M."/>
            <person name="Eveleigh R.J."/>
            <person name="Herman E.K."/>
            <person name="Klute M.J."/>
            <person name="Nakayama T."/>
            <person name="Obornik M."/>
            <person name="Reyes-Prieto A."/>
            <person name="Armbrust E.V."/>
            <person name="Aves S.J."/>
            <person name="Beiko R.G."/>
            <person name="Coutinho P."/>
            <person name="Dacks J.B."/>
            <person name="Durnford D.G."/>
            <person name="Fast N.M."/>
            <person name="Green B.R."/>
            <person name="Grisdale C."/>
            <person name="Hempe F."/>
            <person name="Henrissat B."/>
            <person name="Hoppner M.P."/>
            <person name="Ishida K.-I."/>
            <person name="Kim E."/>
            <person name="Koreny L."/>
            <person name="Kroth P.G."/>
            <person name="Liu Y."/>
            <person name="Malik S.-B."/>
            <person name="Maier U.G."/>
            <person name="McRose D."/>
            <person name="Mock T."/>
            <person name="Neilson J.A."/>
            <person name="Onodera N.T."/>
            <person name="Poole A.M."/>
            <person name="Pritham E.J."/>
            <person name="Richards T.A."/>
            <person name="Rocap G."/>
            <person name="Roy S.W."/>
            <person name="Sarai C."/>
            <person name="Schaack S."/>
            <person name="Shirato S."/>
            <person name="Slamovits C.H."/>
            <person name="Spencer D.F."/>
            <person name="Suzuki S."/>
            <person name="Worden A.Z."/>
            <person name="Zauner S."/>
            <person name="Barry K."/>
            <person name="Bell C."/>
            <person name="Bharti A.K."/>
            <person name="Crow J.A."/>
            <person name="Grimwood J."/>
            <person name="Kramer R."/>
            <person name="Lindquist E."/>
            <person name="Lucas S."/>
            <person name="Salamov A."/>
            <person name="McFadden G.I."/>
            <person name="Lane C.E."/>
            <person name="Keeling P.J."/>
            <person name="Gray M.W."/>
            <person name="Grigoriev I.V."/>
            <person name="Archibald J.M."/>
        </authorList>
    </citation>
    <scope>NUCLEOTIDE SEQUENCE</scope>
    <source>
        <strain evidence="5">CCMP2712</strain>
    </source>
</reference>
<dbReference type="OrthoDB" id="78858at2759"/>
<dbReference type="PANTHER" id="PTHR15276">
    <property type="entry name" value="H4 D10S170 PROTEIN-RELATED"/>
    <property type="match status" value="1"/>
</dbReference>
<evidence type="ECO:0000256" key="2">
    <source>
        <dbReference type="SAM" id="MobiDB-lite"/>
    </source>
</evidence>
<sequence length="411" mass="48285">MSESVKEPTVESLLKQLEDEKRKNASLERNNADLKRKMGIQQSQIEAEAERITNKLMLRIEEIEKEKATMRLQVEAEERRLEHEKKELETKLQQSAAHLARLKHEKEALVRQVEQEEEFLTNTLQHKLAKVLAEKVEIENELEQEQEYISNRLQKQVVDTLKEKQDMERRLEEEKAKVLSMEEEKKKLARQLQSLQLNIEVEEERISNTLGKTVDQIKSEKEALIQKLEKEKATASALSREHELQRLELKKLQGTNYVMQQRIAKESKRLTEMQREKSLIAQRLEAEWERHFNMMVRERSCYPAFNRATSLEKWNLAEMEAVDLCDNSWNSVDPDGDVLGELSLTPRIFREKRRSGKWESQSLPSFSPRLSPYPSPPATPYSSRSRSPALNRSREYQCALSRSIYKQMQVI</sequence>
<feature type="coiled-coil region" evidence="1">
    <location>
        <begin position="10"/>
        <end position="245"/>
    </location>
</feature>
<dbReference type="PANTHER" id="PTHR15276:SF0">
    <property type="entry name" value="COILED-COIL DOMAIN-CONTAINING PROTEIN 6"/>
    <property type="match status" value="1"/>
</dbReference>
<reference evidence="4" key="3">
    <citation type="submission" date="2015-06" db="UniProtKB">
        <authorList>
            <consortium name="EnsemblProtists"/>
        </authorList>
    </citation>
    <scope>IDENTIFICATION</scope>
</reference>
<dbReference type="OMA" id="VNEHTIQ"/>
<reference evidence="3 5" key="1">
    <citation type="journal article" date="2012" name="Nature">
        <title>Algal genomes reveal evolutionary mosaicism and the fate of nucleomorphs.</title>
        <authorList>
            <consortium name="DOE Joint Genome Institute"/>
            <person name="Curtis B.A."/>
            <person name="Tanifuji G."/>
            <person name="Burki F."/>
            <person name="Gruber A."/>
            <person name="Irimia M."/>
            <person name="Maruyama S."/>
            <person name="Arias M.C."/>
            <person name="Ball S.G."/>
            <person name="Gile G.H."/>
            <person name="Hirakawa Y."/>
            <person name="Hopkins J.F."/>
            <person name="Kuo A."/>
            <person name="Rensing S.A."/>
            <person name="Schmutz J."/>
            <person name="Symeonidi A."/>
            <person name="Elias M."/>
            <person name="Eveleigh R.J."/>
            <person name="Herman E.K."/>
            <person name="Klute M.J."/>
            <person name="Nakayama T."/>
            <person name="Obornik M."/>
            <person name="Reyes-Prieto A."/>
            <person name="Armbrust E.V."/>
            <person name="Aves S.J."/>
            <person name="Beiko R.G."/>
            <person name="Coutinho P."/>
            <person name="Dacks J.B."/>
            <person name="Durnford D.G."/>
            <person name="Fast N.M."/>
            <person name="Green B.R."/>
            <person name="Grisdale C.J."/>
            <person name="Hempel F."/>
            <person name="Henrissat B."/>
            <person name="Hoppner M.P."/>
            <person name="Ishida K."/>
            <person name="Kim E."/>
            <person name="Koreny L."/>
            <person name="Kroth P.G."/>
            <person name="Liu Y."/>
            <person name="Malik S.B."/>
            <person name="Maier U.G."/>
            <person name="McRose D."/>
            <person name="Mock T."/>
            <person name="Neilson J.A."/>
            <person name="Onodera N.T."/>
            <person name="Poole A.M."/>
            <person name="Pritham E.J."/>
            <person name="Richards T.A."/>
            <person name="Rocap G."/>
            <person name="Roy S.W."/>
            <person name="Sarai C."/>
            <person name="Schaack S."/>
            <person name="Shirato S."/>
            <person name="Slamovits C.H."/>
            <person name="Spencer D.F."/>
            <person name="Suzuki S."/>
            <person name="Worden A.Z."/>
            <person name="Zauner S."/>
            <person name="Barry K."/>
            <person name="Bell C."/>
            <person name="Bharti A.K."/>
            <person name="Crow J.A."/>
            <person name="Grimwood J."/>
            <person name="Kramer R."/>
            <person name="Lindquist E."/>
            <person name="Lucas S."/>
            <person name="Salamov A."/>
            <person name="McFadden G.I."/>
            <person name="Lane C.E."/>
            <person name="Keeling P.J."/>
            <person name="Gray M.W."/>
            <person name="Grigoriev I.V."/>
            <person name="Archibald J.M."/>
        </authorList>
    </citation>
    <scope>NUCLEOTIDE SEQUENCE</scope>
    <source>
        <strain evidence="3 5">CCMP2712</strain>
    </source>
</reference>
<keyword evidence="1" id="KW-0175">Coiled coil</keyword>
<feature type="region of interest" description="Disordered" evidence="2">
    <location>
        <begin position="359"/>
        <end position="392"/>
    </location>
</feature>
<organism evidence="3">
    <name type="scientific">Guillardia theta (strain CCMP2712)</name>
    <name type="common">Cryptophyte</name>
    <dbReference type="NCBI Taxonomy" id="905079"/>
    <lineage>
        <taxon>Eukaryota</taxon>
        <taxon>Cryptophyceae</taxon>
        <taxon>Pyrenomonadales</taxon>
        <taxon>Geminigeraceae</taxon>
        <taxon>Guillardia</taxon>
    </lineage>
</organism>
<accession>L1J1H8</accession>
<evidence type="ECO:0000256" key="1">
    <source>
        <dbReference type="SAM" id="Coils"/>
    </source>
</evidence>
<dbReference type="Pfam" id="PF09755">
    <property type="entry name" value="DUF2046"/>
    <property type="match status" value="1"/>
</dbReference>
<evidence type="ECO:0000313" key="5">
    <source>
        <dbReference type="Proteomes" id="UP000011087"/>
    </source>
</evidence>
<dbReference type="KEGG" id="gtt:GUITHDRAFT_153692"/>
<evidence type="ECO:0000313" key="4">
    <source>
        <dbReference type="EnsemblProtists" id="EKX41940"/>
    </source>
</evidence>
<dbReference type="InterPro" id="IPR019152">
    <property type="entry name" value="DUF2046"/>
</dbReference>
<protein>
    <submittedName>
        <fullName evidence="3 4">Uncharacterized protein</fullName>
    </submittedName>
</protein>
<dbReference type="GeneID" id="17298564"/>
<dbReference type="eggNOG" id="KOG2129">
    <property type="taxonomic scope" value="Eukaryota"/>
</dbReference>
<evidence type="ECO:0000313" key="3">
    <source>
        <dbReference type="EMBL" id="EKX41940.1"/>
    </source>
</evidence>
<name>L1J1H8_GUITC</name>
<dbReference type="Proteomes" id="UP000011087">
    <property type="component" value="Unassembled WGS sequence"/>
</dbReference>